<protein>
    <recommendedName>
        <fullName evidence="5">THAP-type domain-containing protein</fullName>
    </recommendedName>
</protein>
<name>A0A162SCW2_9CRUS</name>
<evidence type="ECO:0000259" key="5">
    <source>
        <dbReference type="Pfam" id="PF05485"/>
    </source>
</evidence>
<reference evidence="6 7" key="1">
    <citation type="submission" date="2016-03" db="EMBL/GenBank/DDBJ databases">
        <title>EvidentialGene: Evidence-directed Construction of Genes on Genomes.</title>
        <authorList>
            <person name="Gilbert D.G."/>
            <person name="Choi J.-H."/>
            <person name="Mockaitis K."/>
            <person name="Colbourne J."/>
            <person name="Pfrender M."/>
        </authorList>
    </citation>
    <scope>NUCLEOTIDE SEQUENCE [LARGE SCALE GENOMIC DNA]</scope>
    <source>
        <strain evidence="6 7">Xinb3</strain>
        <tissue evidence="6">Complete organism</tissue>
    </source>
</reference>
<keyword evidence="1" id="KW-0479">Metal-binding</keyword>
<dbReference type="EMBL" id="LRGB01000055">
    <property type="protein sequence ID" value="KZS21187.1"/>
    <property type="molecule type" value="Genomic_DNA"/>
</dbReference>
<evidence type="ECO:0000256" key="1">
    <source>
        <dbReference type="ARBA" id="ARBA00022723"/>
    </source>
</evidence>
<keyword evidence="7" id="KW-1185">Reference proteome</keyword>
<evidence type="ECO:0000313" key="6">
    <source>
        <dbReference type="EMBL" id="KZS21187.1"/>
    </source>
</evidence>
<proteinExistence type="predicted"/>
<feature type="domain" description="THAP-type" evidence="5">
    <location>
        <begin position="5"/>
        <end position="68"/>
    </location>
</feature>
<keyword evidence="4" id="KW-0238">DNA-binding</keyword>
<comment type="caution">
    <text evidence="6">The sequence shown here is derived from an EMBL/GenBank/DDBJ whole genome shotgun (WGS) entry which is preliminary data.</text>
</comment>
<dbReference type="AlphaFoldDB" id="A0A162SCW2"/>
<evidence type="ECO:0000256" key="2">
    <source>
        <dbReference type="ARBA" id="ARBA00022771"/>
    </source>
</evidence>
<evidence type="ECO:0000256" key="3">
    <source>
        <dbReference type="ARBA" id="ARBA00022833"/>
    </source>
</evidence>
<organism evidence="6 7">
    <name type="scientific">Daphnia magna</name>
    <dbReference type="NCBI Taxonomy" id="35525"/>
    <lineage>
        <taxon>Eukaryota</taxon>
        <taxon>Metazoa</taxon>
        <taxon>Ecdysozoa</taxon>
        <taxon>Arthropoda</taxon>
        <taxon>Crustacea</taxon>
        <taxon>Branchiopoda</taxon>
        <taxon>Diplostraca</taxon>
        <taxon>Cladocera</taxon>
        <taxon>Anomopoda</taxon>
        <taxon>Daphniidae</taxon>
        <taxon>Daphnia</taxon>
    </lineage>
</organism>
<keyword evidence="2" id="KW-0863">Zinc-finger</keyword>
<gene>
    <name evidence="6" type="ORF">APZ42_011948</name>
</gene>
<dbReference type="Proteomes" id="UP000076858">
    <property type="component" value="Unassembled WGS sequence"/>
</dbReference>
<sequence length="99" mass="11376">MPVYCFVIGCRNGPNGSRKNMEQHAGVGGGAKITEKRARFFRTPKDEVLLKLWAKKIPSKPHALSRVCDFKISMLWQEMFVDIVEKKRGEAHARMKMKK</sequence>
<dbReference type="InterPro" id="IPR006612">
    <property type="entry name" value="THAP_Znf"/>
</dbReference>
<evidence type="ECO:0000256" key="4">
    <source>
        <dbReference type="ARBA" id="ARBA00023125"/>
    </source>
</evidence>
<accession>A0A162SCW2</accession>
<keyword evidence="3" id="KW-0862">Zinc</keyword>
<dbReference type="Pfam" id="PF05485">
    <property type="entry name" value="THAP"/>
    <property type="match status" value="1"/>
</dbReference>
<evidence type="ECO:0000313" key="7">
    <source>
        <dbReference type="Proteomes" id="UP000076858"/>
    </source>
</evidence>